<feature type="transmembrane region" description="Helical" evidence="1">
    <location>
        <begin position="48"/>
        <end position="65"/>
    </location>
</feature>
<evidence type="ECO:0000313" key="3">
    <source>
        <dbReference type="Proteomes" id="UP000316331"/>
    </source>
</evidence>
<gene>
    <name evidence="2" type="ORF">FB390_5692</name>
</gene>
<feature type="transmembrane region" description="Helical" evidence="1">
    <location>
        <begin position="6"/>
        <end position="27"/>
    </location>
</feature>
<accession>A0A543EVC8</accession>
<dbReference type="OrthoDB" id="4564350at2"/>
<dbReference type="AlphaFoldDB" id="A0A543EVC8"/>
<evidence type="ECO:0000256" key="1">
    <source>
        <dbReference type="SAM" id="Phobius"/>
    </source>
</evidence>
<dbReference type="Proteomes" id="UP000316331">
    <property type="component" value="Unassembled WGS sequence"/>
</dbReference>
<dbReference type="Pfam" id="PF19684">
    <property type="entry name" value="DUF6186"/>
    <property type="match status" value="1"/>
</dbReference>
<keyword evidence="3" id="KW-1185">Reference proteome</keyword>
<dbReference type="InterPro" id="IPR046177">
    <property type="entry name" value="DUF6186"/>
</dbReference>
<proteinExistence type="predicted"/>
<evidence type="ECO:0000313" key="2">
    <source>
        <dbReference type="EMBL" id="TQM25537.1"/>
    </source>
</evidence>
<protein>
    <submittedName>
        <fullName evidence="2">Uncharacterized protein</fullName>
    </submittedName>
</protein>
<dbReference type="RefSeq" id="WP_141812241.1">
    <property type="nucleotide sequence ID" value="NZ_VFPG01000002.1"/>
</dbReference>
<keyword evidence="1" id="KW-1133">Transmembrane helix</keyword>
<name>A0A543EVC8_9NOCA</name>
<reference evidence="2 3" key="1">
    <citation type="submission" date="2019-06" db="EMBL/GenBank/DDBJ databases">
        <title>Sequencing the genomes of 1000 actinobacteria strains.</title>
        <authorList>
            <person name="Klenk H.-P."/>
        </authorList>
    </citation>
    <scope>NUCLEOTIDE SEQUENCE [LARGE SCALE GENOMIC DNA]</scope>
    <source>
        <strain evidence="2 3">DSM 103495</strain>
    </source>
</reference>
<keyword evidence="1" id="KW-0812">Transmembrane</keyword>
<dbReference type="EMBL" id="VFPG01000002">
    <property type="protein sequence ID" value="TQM25537.1"/>
    <property type="molecule type" value="Genomic_DNA"/>
</dbReference>
<sequence>MTERAIVIAGFAVLLALALVLTALAHLRPDLLAPLSKVAAAALDRRPVRILAVLCWAWLGWHFLAR</sequence>
<organism evidence="2 3">
    <name type="scientific">Nocardia bhagyanarayanae</name>
    <dbReference type="NCBI Taxonomy" id="1215925"/>
    <lineage>
        <taxon>Bacteria</taxon>
        <taxon>Bacillati</taxon>
        <taxon>Actinomycetota</taxon>
        <taxon>Actinomycetes</taxon>
        <taxon>Mycobacteriales</taxon>
        <taxon>Nocardiaceae</taxon>
        <taxon>Nocardia</taxon>
    </lineage>
</organism>
<keyword evidence="1" id="KW-0472">Membrane</keyword>
<comment type="caution">
    <text evidence="2">The sequence shown here is derived from an EMBL/GenBank/DDBJ whole genome shotgun (WGS) entry which is preliminary data.</text>
</comment>